<feature type="compositionally biased region" description="Basic and acidic residues" evidence="1">
    <location>
        <begin position="150"/>
        <end position="166"/>
    </location>
</feature>
<dbReference type="AlphaFoldDB" id="A0A7D5UQK8"/>
<keyword evidence="3" id="KW-1185">Reference proteome</keyword>
<evidence type="ECO:0000313" key="3">
    <source>
        <dbReference type="Proteomes" id="UP000510686"/>
    </source>
</evidence>
<sequence length="166" mass="18567">MYRAESVGSAESLCNTSTNKYRHAKIIVRSDQSMRITFDVPVDERNVVGGGREPAWAAVKSTMVFWSVSEGLGKTREESQNSVNRKEERGGQRAIRWLSVDDVLPNERKNGGRERVCKRIPPSPTRTSKVVGKAVEGGLEKQAAQGEKGWCGDRERCREARSSEER</sequence>
<evidence type="ECO:0000313" key="2">
    <source>
        <dbReference type="EMBL" id="QLI64211.1"/>
    </source>
</evidence>
<gene>
    <name evidence="2" type="ORF">G6M90_00g016150</name>
</gene>
<protein>
    <submittedName>
        <fullName evidence="2">Uncharacterized protein</fullName>
    </submittedName>
</protein>
<name>A0A7D5UQK8_9HYPO</name>
<accession>A0A7D5UQK8</accession>
<dbReference type="Proteomes" id="UP000510686">
    <property type="component" value="Chromosome 1"/>
</dbReference>
<evidence type="ECO:0000256" key="1">
    <source>
        <dbReference type="SAM" id="MobiDB-lite"/>
    </source>
</evidence>
<reference evidence="2 3" key="1">
    <citation type="submission" date="2020-07" db="EMBL/GenBank/DDBJ databases">
        <title>Telomere length de novo assembly of all 7 chromosomes of the fungus, Metarhizium brunneum, using a novel assembly pipeline.</title>
        <authorList>
            <person name="Saud z."/>
            <person name="Kortsinoglou A."/>
            <person name="Kouvelis V.N."/>
            <person name="Butt T.M."/>
        </authorList>
    </citation>
    <scope>NUCLEOTIDE SEQUENCE [LARGE SCALE GENOMIC DNA]</scope>
    <source>
        <strain evidence="2 3">4556</strain>
    </source>
</reference>
<dbReference type="KEGG" id="mbrn:26238357"/>
<dbReference type="RefSeq" id="XP_014548913.1">
    <property type="nucleotide sequence ID" value="XM_014693427.1"/>
</dbReference>
<proteinExistence type="predicted"/>
<feature type="region of interest" description="Disordered" evidence="1">
    <location>
        <begin position="106"/>
        <end position="166"/>
    </location>
</feature>
<feature type="compositionally biased region" description="Basic and acidic residues" evidence="1">
    <location>
        <begin position="106"/>
        <end position="117"/>
    </location>
</feature>
<organism evidence="2 3">
    <name type="scientific">Metarhizium brunneum</name>
    <dbReference type="NCBI Taxonomy" id="500148"/>
    <lineage>
        <taxon>Eukaryota</taxon>
        <taxon>Fungi</taxon>
        <taxon>Dikarya</taxon>
        <taxon>Ascomycota</taxon>
        <taxon>Pezizomycotina</taxon>
        <taxon>Sordariomycetes</taxon>
        <taxon>Hypocreomycetidae</taxon>
        <taxon>Hypocreales</taxon>
        <taxon>Clavicipitaceae</taxon>
        <taxon>Metarhizium</taxon>
    </lineage>
</organism>
<dbReference type="EMBL" id="CP058932">
    <property type="protein sequence ID" value="QLI64211.1"/>
    <property type="molecule type" value="Genomic_DNA"/>
</dbReference>
<dbReference type="GeneID" id="26238357"/>